<name>A0A645FRU9_9ZZZZ</name>
<comment type="caution">
    <text evidence="1">The sequence shown here is derived from an EMBL/GenBank/DDBJ whole genome shotgun (WGS) entry which is preliminary data.</text>
</comment>
<dbReference type="EMBL" id="VSSQ01064232">
    <property type="protein sequence ID" value="MPN17178.1"/>
    <property type="molecule type" value="Genomic_DNA"/>
</dbReference>
<evidence type="ECO:0000313" key="1">
    <source>
        <dbReference type="EMBL" id="MPN17178.1"/>
    </source>
</evidence>
<protein>
    <submittedName>
        <fullName evidence="1">Uncharacterized protein</fullName>
    </submittedName>
</protein>
<reference evidence="1" key="1">
    <citation type="submission" date="2019-08" db="EMBL/GenBank/DDBJ databases">
        <authorList>
            <person name="Kucharzyk K."/>
            <person name="Murdoch R.W."/>
            <person name="Higgins S."/>
            <person name="Loffler F."/>
        </authorList>
    </citation>
    <scope>NUCLEOTIDE SEQUENCE</scope>
</reference>
<proteinExistence type="predicted"/>
<dbReference type="AlphaFoldDB" id="A0A645FRU9"/>
<organism evidence="1">
    <name type="scientific">bioreactor metagenome</name>
    <dbReference type="NCBI Taxonomy" id="1076179"/>
    <lineage>
        <taxon>unclassified sequences</taxon>
        <taxon>metagenomes</taxon>
        <taxon>ecological metagenomes</taxon>
    </lineage>
</organism>
<accession>A0A645FRU9</accession>
<sequence length="146" mass="14873">MVGLIQCTIVCNAEIGGSTKTAQTQLAKTAREVDFALTLKGQGAVAAGTGAGIGFEAGFELEAGLEATAQVFAAHKAKARVVVEEPGQAAASNLLMFDRGIEAAVDLNAALCQSGGSSGGGQSSEEDTRHSCCFDWHVATSLRSLL</sequence>
<gene>
    <name evidence="1" type="ORF">SDC9_164528</name>
</gene>